<dbReference type="InterPro" id="IPR004398">
    <property type="entry name" value="RNA_MeTrfase_RsmD"/>
</dbReference>
<evidence type="ECO:0000256" key="2">
    <source>
        <dbReference type="ARBA" id="ARBA00022679"/>
    </source>
</evidence>
<dbReference type="SUPFAM" id="SSF53335">
    <property type="entry name" value="S-adenosyl-L-methionine-dependent methyltransferases"/>
    <property type="match status" value="1"/>
</dbReference>
<evidence type="ECO:0000313" key="5">
    <source>
        <dbReference type="EMBL" id="KGJ97503.1"/>
    </source>
</evidence>
<evidence type="ECO:0000256" key="1">
    <source>
        <dbReference type="ARBA" id="ARBA00022603"/>
    </source>
</evidence>
<dbReference type="OrthoDB" id="9803017at2"/>
<dbReference type="Pfam" id="PF03602">
    <property type="entry name" value="Cons_hypoth95"/>
    <property type="match status" value="1"/>
</dbReference>
<dbReference type="PIRSF" id="PIRSF004553">
    <property type="entry name" value="CHP00095"/>
    <property type="match status" value="1"/>
</dbReference>
<comment type="similarity">
    <text evidence="3">Belongs to the methyltransferase superfamily. RsmD family.</text>
</comment>
<keyword evidence="3" id="KW-0949">S-adenosyl-L-methionine</keyword>
<proteinExistence type="inferred from homology"/>
<keyword evidence="1 3" id="KW-0489">Methyltransferase</keyword>
<dbReference type="EMBL" id="JQEC01000002">
    <property type="protein sequence ID" value="KGJ97503.1"/>
    <property type="molecule type" value="Genomic_DNA"/>
</dbReference>
<dbReference type="Gene3D" id="3.40.50.150">
    <property type="entry name" value="Vaccinia Virus protein VP39"/>
    <property type="match status" value="1"/>
</dbReference>
<feature type="region of interest" description="Disordered" evidence="4">
    <location>
        <begin position="1"/>
        <end position="21"/>
    </location>
</feature>
<dbReference type="InterPro" id="IPR029063">
    <property type="entry name" value="SAM-dependent_MTases_sf"/>
</dbReference>
<dbReference type="Proteomes" id="UP000029868">
    <property type="component" value="Unassembled WGS sequence"/>
</dbReference>
<dbReference type="EC" id="2.1.1.171" evidence="3"/>
<reference evidence="5 6" key="1">
    <citation type="submission" date="2014-08" db="EMBL/GenBank/DDBJ databases">
        <title>Genomic and Phenotypic Diversity of Colwellia psychrerythraea strains from Disparate Marine Basins.</title>
        <authorList>
            <person name="Techtmann S.M."/>
            <person name="Stelling S.C."/>
            <person name="Utturkar S.M."/>
            <person name="Alshibli N."/>
            <person name="Harris A."/>
            <person name="Brown S.D."/>
            <person name="Hazen T.C."/>
        </authorList>
    </citation>
    <scope>NUCLEOTIDE SEQUENCE [LARGE SCALE GENOMIC DNA]</scope>
    <source>
        <strain evidence="5 6">GAB14E</strain>
    </source>
</reference>
<dbReference type="CDD" id="cd02440">
    <property type="entry name" value="AdoMet_MTases"/>
    <property type="match status" value="1"/>
</dbReference>
<comment type="catalytic activity">
    <reaction evidence="3">
        <text>guanosine(966) in 16S rRNA + S-adenosyl-L-methionine = N(2)-methylguanosine(966) in 16S rRNA + S-adenosyl-L-homocysteine + H(+)</text>
        <dbReference type="Rhea" id="RHEA:23548"/>
        <dbReference type="Rhea" id="RHEA-COMP:10211"/>
        <dbReference type="Rhea" id="RHEA-COMP:10212"/>
        <dbReference type="ChEBI" id="CHEBI:15378"/>
        <dbReference type="ChEBI" id="CHEBI:57856"/>
        <dbReference type="ChEBI" id="CHEBI:59789"/>
        <dbReference type="ChEBI" id="CHEBI:74269"/>
        <dbReference type="ChEBI" id="CHEBI:74481"/>
        <dbReference type="EC" id="2.1.1.171"/>
    </reaction>
</comment>
<dbReference type="AlphaFoldDB" id="A0A099L6J4"/>
<comment type="caution">
    <text evidence="5">The sequence shown here is derived from an EMBL/GenBank/DDBJ whole genome shotgun (WGS) entry which is preliminary data.</text>
</comment>
<gene>
    <name evidence="5" type="ORF">GAB14E_1092</name>
</gene>
<comment type="function">
    <text evidence="3">Specifically methylates the guanine in position 966 of 16S rRNA in the assembled 30S particle.</text>
</comment>
<protein>
    <recommendedName>
        <fullName evidence="3">Ribosomal RNA small subunit methyltransferase D</fullName>
        <ecNumber evidence="3">2.1.1.171</ecNumber>
    </recommendedName>
</protein>
<dbReference type="GO" id="GO:0052913">
    <property type="term" value="F:16S rRNA (guanine(966)-N(2))-methyltransferase activity"/>
    <property type="evidence" value="ECO:0007669"/>
    <property type="project" value="UniProtKB-EC"/>
</dbReference>
<dbReference type="PANTHER" id="PTHR43542">
    <property type="entry name" value="METHYLTRANSFERASE"/>
    <property type="match status" value="1"/>
</dbReference>
<organism evidence="5 6">
    <name type="scientific">Colwellia psychrerythraea</name>
    <name type="common">Vibrio psychroerythus</name>
    <dbReference type="NCBI Taxonomy" id="28229"/>
    <lineage>
        <taxon>Bacteria</taxon>
        <taxon>Pseudomonadati</taxon>
        <taxon>Pseudomonadota</taxon>
        <taxon>Gammaproteobacteria</taxon>
        <taxon>Alteromonadales</taxon>
        <taxon>Colwelliaceae</taxon>
        <taxon>Colwellia</taxon>
    </lineage>
</organism>
<dbReference type="RefSeq" id="WP_052093380.1">
    <property type="nucleotide sequence ID" value="NZ_JQEC01000002.1"/>
</dbReference>
<keyword evidence="2 3" id="KW-0808">Transferase</keyword>
<keyword evidence="3" id="KW-0698">rRNA processing</keyword>
<evidence type="ECO:0000256" key="4">
    <source>
        <dbReference type="SAM" id="MobiDB-lite"/>
    </source>
</evidence>
<sequence length="212" mass="23726">MKQAKQQTNKKPFIGRGQGKSTGQIRIISGKHKGRKLPVLMAEGLRPTTDRVKETVFNWLMPYINQANCLDCFAGSGSLGFEAFSRGAAQVTLVELNRAAAKQLQANKELLNADNVTVIHNDALSFLKEGFPKQDSAENVHSPLDLIFLDPPFRKQLVEQAAQLLNDYGLAEDALIYVEMEAESTQVIPMNWQLLKEKVTGQVIYQLYQYQS</sequence>
<evidence type="ECO:0000313" key="6">
    <source>
        <dbReference type="Proteomes" id="UP000029868"/>
    </source>
</evidence>
<accession>A0A099L6J4</accession>
<dbReference type="PANTHER" id="PTHR43542:SF1">
    <property type="entry name" value="METHYLTRANSFERASE"/>
    <property type="match status" value="1"/>
</dbReference>
<feature type="compositionally biased region" description="Polar residues" evidence="4">
    <location>
        <begin position="1"/>
        <end position="10"/>
    </location>
</feature>
<name>A0A099L6J4_COLPS</name>
<evidence type="ECO:0000256" key="3">
    <source>
        <dbReference type="PIRNR" id="PIRNR004553"/>
    </source>
</evidence>
<dbReference type="NCBIfam" id="TIGR00095">
    <property type="entry name" value="16S rRNA (guanine(966)-N(2))-methyltransferase RsmD"/>
    <property type="match status" value="1"/>
</dbReference>
<dbReference type="PATRIC" id="fig|28229.3.peg.248"/>